<feature type="non-terminal residue" evidence="1">
    <location>
        <position position="1"/>
    </location>
</feature>
<sequence>TINGKTLMAELAFFDSPATASLTFWSAENTATGRRPHALIQLSLDIQPSIDQVVNSEDSLPLGESIEIEVSHVHKKRSQVIKTFNKQFGDFFKAWKDDFKLVFFTPSRDGMEKDFINVPIGGKPFRMFYRAEK</sequence>
<reference evidence="1 2" key="1">
    <citation type="submission" date="2020-04" db="EMBL/GenBank/DDBJ databases">
        <title>Perkinsus olseni comparative genomics.</title>
        <authorList>
            <person name="Bogema D.R."/>
        </authorList>
    </citation>
    <scope>NUCLEOTIDE SEQUENCE [LARGE SCALE GENOMIC DNA]</scope>
    <source>
        <strain evidence="1 2">ATCC PRA-207</strain>
    </source>
</reference>
<dbReference type="AlphaFoldDB" id="A0A7J6SSA4"/>
<dbReference type="Proteomes" id="UP000553632">
    <property type="component" value="Unassembled WGS sequence"/>
</dbReference>
<dbReference type="EMBL" id="JABANO010016300">
    <property type="protein sequence ID" value="KAF4735422.1"/>
    <property type="molecule type" value="Genomic_DNA"/>
</dbReference>
<organism evidence="1 2">
    <name type="scientific">Perkinsus olseni</name>
    <name type="common">Perkinsus atlanticus</name>
    <dbReference type="NCBI Taxonomy" id="32597"/>
    <lineage>
        <taxon>Eukaryota</taxon>
        <taxon>Sar</taxon>
        <taxon>Alveolata</taxon>
        <taxon>Perkinsozoa</taxon>
        <taxon>Perkinsea</taxon>
        <taxon>Perkinsida</taxon>
        <taxon>Perkinsidae</taxon>
        <taxon>Perkinsus</taxon>
    </lineage>
</organism>
<proteinExistence type="predicted"/>
<keyword evidence="2" id="KW-1185">Reference proteome</keyword>
<comment type="caution">
    <text evidence="1">The sequence shown here is derived from an EMBL/GenBank/DDBJ whole genome shotgun (WGS) entry which is preliminary data.</text>
</comment>
<protein>
    <submittedName>
        <fullName evidence="1">Uncharacterized protein</fullName>
    </submittedName>
</protein>
<accession>A0A7J6SSA4</accession>
<evidence type="ECO:0000313" key="2">
    <source>
        <dbReference type="Proteomes" id="UP000553632"/>
    </source>
</evidence>
<feature type="non-terminal residue" evidence="1">
    <location>
        <position position="133"/>
    </location>
</feature>
<gene>
    <name evidence="1" type="ORF">FOZ63_024692</name>
</gene>
<evidence type="ECO:0000313" key="1">
    <source>
        <dbReference type="EMBL" id="KAF4735422.1"/>
    </source>
</evidence>
<name>A0A7J6SSA4_PEROL</name>